<dbReference type="InterPro" id="IPR039422">
    <property type="entry name" value="MarR/SlyA-like"/>
</dbReference>
<protein>
    <submittedName>
        <fullName evidence="2">MarR family transcriptional regulator</fullName>
    </submittedName>
</protein>
<dbReference type="InterPro" id="IPR036388">
    <property type="entry name" value="WH-like_DNA-bd_sf"/>
</dbReference>
<gene>
    <name evidence="2" type="primary">marR_2</name>
    <name evidence="2" type="ORF">Msi02_36480</name>
</gene>
<dbReference type="PROSITE" id="PS50995">
    <property type="entry name" value="HTH_MARR_2"/>
    <property type="match status" value="1"/>
</dbReference>
<evidence type="ECO:0000259" key="1">
    <source>
        <dbReference type="PROSITE" id="PS50995"/>
    </source>
</evidence>
<organism evidence="2 3">
    <name type="scientific">Microbispora siamensis</name>
    <dbReference type="NCBI Taxonomy" id="564413"/>
    <lineage>
        <taxon>Bacteria</taxon>
        <taxon>Bacillati</taxon>
        <taxon>Actinomycetota</taxon>
        <taxon>Actinomycetes</taxon>
        <taxon>Streptosporangiales</taxon>
        <taxon>Streptosporangiaceae</taxon>
        <taxon>Microbispora</taxon>
    </lineage>
</organism>
<name>A0ABQ4GN25_9ACTN</name>
<reference evidence="2 3" key="1">
    <citation type="submission" date="2021-01" db="EMBL/GenBank/DDBJ databases">
        <title>Whole genome shotgun sequence of Microbispora siamensis NBRC 104113.</title>
        <authorList>
            <person name="Komaki H."/>
            <person name="Tamura T."/>
        </authorList>
    </citation>
    <scope>NUCLEOTIDE SEQUENCE [LARGE SCALE GENOMIC DNA]</scope>
    <source>
        <strain evidence="2 3">NBRC 104113</strain>
    </source>
</reference>
<dbReference type="PANTHER" id="PTHR33164">
    <property type="entry name" value="TRANSCRIPTIONAL REGULATOR, MARR FAMILY"/>
    <property type="match status" value="1"/>
</dbReference>
<dbReference type="SUPFAM" id="SSF46785">
    <property type="entry name" value="Winged helix' DNA-binding domain"/>
    <property type="match status" value="1"/>
</dbReference>
<dbReference type="Pfam" id="PF12802">
    <property type="entry name" value="MarR_2"/>
    <property type="match status" value="1"/>
</dbReference>
<proteinExistence type="predicted"/>
<dbReference type="PRINTS" id="PR00598">
    <property type="entry name" value="HTHMARR"/>
</dbReference>
<keyword evidence="3" id="KW-1185">Reference proteome</keyword>
<dbReference type="RefSeq" id="WP_204049429.1">
    <property type="nucleotide sequence ID" value="NZ_BOOF01000018.1"/>
</dbReference>
<evidence type="ECO:0000313" key="2">
    <source>
        <dbReference type="EMBL" id="GIH62831.1"/>
    </source>
</evidence>
<dbReference type="Gene3D" id="1.10.10.10">
    <property type="entry name" value="Winged helix-like DNA-binding domain superfamily/Winged helix DNA-binding domain"/>
    <property type="match status" value="1"/>
</dbReference>
<accession>A0ABQ4GN25</accession>
<dbReference type="SMART" id="SM00347">
    <property type="entry name" value="HTH_MARR"/>
    <property type="match status" value="1"/>
</dbReference>
<dbReference type="EMBL" id="BOOF01000018">
    <property type="protein sequence ID" value="GIH62831.1"/>
    <property type="molecule type" value="Genomic_DNA"/>
</dbReference>
<dbReference type="PANTHER" id="PTHR33164:SF43">
    <property type="entry name" value="HTH-TYPE TRANSCRIPTIONAL REPRESSOR YETL"/>
    <property type="match status" value="1"/>
</dbReference>
<dbReference type="InterPro" id="IPR000835">
    <property type="entry name" value="HTH_MarR-typ"/>
</dbReference>
<sequence>MTTTTTTKAGTESAFATALVRMSHVVQYVFADVSREHGVTPQQAQLLCVLTGGPIGMTELSRLLHLEKSSLTGLVDRVERRGFVTRVSHPRDRRACRISLTPEGARLGEKVHGEICARLDVLGDEMPEADRLRIATALTGVVARYAT</sequence>
<feature type="domain" description="HTH marR-type" evidence="1">
    <location>
        <begin position="12"/>
        <end position="143"/>
    </location>
</feature>
<comment type="caution">
    <text evidence="2">The sequence shown here is derived from an EMBL/GenBank/DDBJ whole genome shotgun (WGS) entry which is preliminary data.</text>
</comment>
<evidence type="ECO:0000313" key="3">
    <source>
        <dbReference type="Proteomes" id="UP000660454"/>
    </source>
</evidence>
<dbReference type="Proteomes" id="UP000660454">
    <property type="component" value="Unassembled WGS sequence"/>
</dbReference>
<dbReference type="InterPro" id="IPR036390">
    <property type="entry name" value="WH_DNA-bd_sf"/>
</dbReference>